<comment type="caution">
    <text evidence="1">The sequence shown here is derived from an EMBL/GenBank/DDBJ whole genome shotgun (WGS) entry which is preliminary data.</text>
</comment>
<dbReference type="EMBL" id="BQXU01000015">
    <property type="protein sequence ID" value="GKT46137.1"/>
    <property type="molecule type" value="Genomic_DNA"/>
</dbReference>
<gene>
    <name evidence="1" type="ORF">ColSpa_06318</name>
</gene>
<sequence>MVEGVEHTKLQDVRDEDEERERRLLWDGLLALLDARCPVSIYMQDKQDKLGWLNHVLGLADTSTLKNPE</sequence>
<keyword evidence="2" id="KW-1185">Reference proteome</keyword>
<name>A0AA37LKR2_9PEZI</name>
<dbReference type="GeneID" id="73327120"/>
<protein>
    <submittedName>
        <fullName evidence="1">Uncharacterized protein</fullName>
    </submittedName>
</protein>
<dbReference type="AlphaFoldDB" id="A0AA37LKR2"/>
<organism evidence="1 2">
    <name type="scientific">Colletotrichum spaethianum</name>
    <dbReference type="NCBI Taxonomy" id="700344"/>
    <lineage>
        <taxon>Eukaryota</taxon>
        <taxon>Fungi</taxon>
        <taxon>Dikarya</taxon>
        <taxon>Ascomycota</taxon>
        <taxon>Pezizomycotina</taxon>
        <taxon>Sordariomycetes</taxon>
        <taxon>Hypocreomycetidae</taxon>
        <taxon>Glomerellales</taxon>
        <taxon>Glomerellaceae</taxon>
        <taxon>Colletotrichum</taxon>
        <taxon>Colletotrichum spaethianum species complex</taxon>
    </lineage>
</organism>
<dbReference type="RefSeq" id="XP_049128487.1">
    <property type="nucleotide sequence ID" value="XM_049272530.1"/>
</dbReference>
<dbReference type="Proteomes" id="UP001055115">
    <property type="component" value="Unassembled WGS sequence"/>
</dbReference>
<evidence type="ECO:0000313" key="1">
    <source>
        <dbReference type="EMBL" id="GKT46137.1"/>
    </source>
</evidence>
<proteinExistence type="predicted"/>
<reference evidence="1 2" key="1">
    <citation type="submission" date="2022-03" db="EMBL/GenBank/DDBJ databases">
        <title>Genome data of Colletotrichum spp.</title>
        <authorList>
            <person name="Utami Y.D."/>
            <person name="Hiruma K."/>
        </authorList>
    </citation>
    <scope>NUCLEOTIDE SEQUENCE [LARGE SCALE GENOMIC DNA]</scope>
    <source>
        <strain evidence="1 2">MAFF 239500</strain>
    </source>
</reference>
<accession>A0AA37LKR2</accession>
<evidence type="ECO:0000313" key="2">
    <source>
        <dbReference type="Proteomes" id="UP001055115"/>
    </source>
</evidence>